<sequence>MTNNVERAKAAMLNISQSLGLPEHYPEDLNKDLESLSSSKGGKWLWLLRTCGTVLVPLQVGVHPTYVNYWLHSNHGQKVICFVVDLDKGLVTQTTFEEAERLIEQPPKTINSSMSQEQLANTVHSVLEEGCERQLWGIFESPTSVEAFGSWQKWQSYFHSTENKVMADFMAKAVRFARTHQNQIGQAL</sequence>
<comment type="caution">
    <text evidence="1">The sequence shown here is derived from an EMBL/GenBank/DDBJ whole genome shotgun (WGS) entry which is preliminary data.</text>
</comment>
<name>A0A368XDC9_MARNT</name>
<dbReference type="EMBL" id="QPJI01000016">
    <property type="protein sequence ID" value="RCW64044.1"/>
    <property type="molecule type" value="Genomic_DNA"/>
</dbReference>
<dbReference type="AlphaFoldDB" id="A0A368XDC9"/>
<accession>A0A368XDC9</accession>
<proteinExistence type="predicted"/>
<evidence type="ECO:0000313" key="2">
    <source>
        <dbReference type="Proteomes" id="UP000253647"/>
    </source>
</evidence>
<protein>
    <submittedName>
        <fullName evidence="1">Uncharacterized protein</fullName>
    </submittedName>
</protein>
<gene>
    <name evidence="1" type="ORF">DET61_11685</name>
</gene>
<reference evidence="1 2" key="1">
    <citation type="submission" date="2018-07" db="EMBL/GenBank/DDBJ databases">
        <title>Freshwater and sediment microbial communities from various areas in North America, analyzing microbe dynamics in response to fracking.</title>
        <authorList>
            <person name="Lamendella R."/>
        </authorList>
    </citation>
    <scope>NUCLEOTIDE SEQUENCE [LARGE SCALE GENOMIC DNA]</scope>
    <source>
        <strain evidence="1 2">105B</strain>
    </source>
</reference>
<evidence type="ECO:0000313" key="1">
    <source>
        <dbReference type="EMBL" id="RCW64044.1"/>
    </source>
</evidence>
<dbReference type="RefSeq" id="WP_114435155.1">
    <property type="nucleotide sequence ID" value="NZ_QPJI01000016.1"/>
</dbReference>
<dbReference type="Proteomes" id="UP000253647">
    <property type="component" value="Unassembled WGS sequence"/>
</dbReference>
<organism evidence="1 2">
    <name type="scientific">Marinobacter nauticus</name>
    <name type="common">Marinobacter hydrocarbonoclasticus</name>
    <name type="synonym">Marinobacter aquaeolei</name>
    <dbReference type="NCBI Taxonomy" id="2743"/>
    <lineage>
        <taxon>Bacteria</taxon>
        <taxon>Pseudomonadati</taxon>
        <taxon>Pseudomonadota</taxon>
        <taxon>Gammaproteobacteria</taxon>
        <taxon>Pseudomonadales</taxon>
        <taxon>Marinobacteraceae</taxon>
        <taxon>Marinobacter</taxon>
    </lineage>
</organism>